<dbReference type="AlphaFoldDB" id="A0A078B6I3"/>
<organism evidence="2 3">
    <name type="scientific">Stylonychia lemnae</name>
    <name type="common">Ciliate</name>
    <dbReference type="NCBI Taxonomy" id="5949"/>
    <lineage>
        <taxon>Eukaryota</taxon>
        <taxon>Sar</taxon>
        <taxon>Alveolata</taxon>
        <taxon>Ciliophora</taxon>
        <taxon>Intramacronucleata</taxon>
        <taxon>Spirotrichea</taxon>
        <taxon>Stichotrichia</taxon>
        <taxon>Sporadotrichida</taxon>
        <taxon>Oxytrichidae</taxon>
        <taxon>Stylonychinae</taxon>
        <taxon>Stylonychia</taxon>
    </lineage>
</organism>
<dbReference type="InParanoid" id="A0A078B6I3"/>
<evidence type="ECO:0000256" key="1">
    <source>
        <dbReference type="SAM" id="MobiDB-lite"/>
    </source>
</evidence>
<reference evidence="2 3" key="1">
    <citation type="submission" date="2014-06" db="EMBL/GenBank/DDBJ databases">
        <authorList>
            <person name="Swart Estienne"/>
        </authorList>
    </citation>
    <scope>NUCLEOTIDE SEQUENCE [LARGE SCALE GENOMIC DNA]</scope>
    <source>
        <strain evidence="2 3">130c</strain>
    </source>
</reference>
<proteinExistence type="predicted"/>
<gene>
    <name evidence="2" type="primary">Contig10415.g11105</name>
    <name evidence="2" type="ORF">STYLEM_18304</name>
</gene>
<feature type="region of interest" description="Disordered" evidence="1">
    <location>
        <begin position="175"/>
        <end position="194"/>
    </location>
</feature>
<protein>
    <submittedName>
        <fullName evidence="2">Uncharacterized protein</fullName>
    </submittedName>
</protein>
<name>A0A078B6I3_STYLE</name>
<dbReference type="Proteomes" id="UP000039865">
    <property type="component" value="Unassembled WGS sequence"/>
</dbReference>
<keyword evidence="3" id="KW-1185">Reference proteome</keyword>
<evidence type="ECO:0000313" key="3">
    <source>
        <dbReference type="Proteomes" id="UP000039865"/>
    </source>
</evidence>
<sequence>MSQSITSEDQQQTQGKNNDESPQQILALALNGLYQTKHFGKMVQLSLQIEKEQYDKSKWMDKDGFRNELKQNNLNLEQVWKETPPISSGVIDPYEDGNEQIGNRFRTRRIIKETEAQQFLLKLRNLHKGSQSPQNQKKAVIEKVSFLDEKESESSFQPQLNSNPSVSNLSDIAQKNNKQSSGQQNHFNSRKNSFSYSAKSSVASTVQLIQVNNMMKERDQQNNQKNAQITSILKPTINDEYKSSNQQMKSYIKSLEQHIPCGIYTSSLYKDQQLSKEIQLKTFGRTASQLKRPTSGMSQNSVFNIVKTRNKEEQIHSNFIRVIDDNNKQLQLLEYEQLSPKNRPSTSVKSPQNALHVEFQSRKASHESEIKIKIKRPVTALKNLKQAQSQINLYNANFRPESAITSLRTRLSNNNYLLSVSSGKNSQSQLTFKEAISKHFDK</sequence>
<dbReference type="EMBL" id="CCKQ01017310">
    <property type="protein sequence ID" value="CDW89173.1"/>
    <property type="molecule type" value="Genomic_DNA"/>
</dbReference>
<evidence type="ECO:0000313" key="2">
    <source>
        <dbReference type="EMBL" id="CDW89173.1"/>
    </source>
</evidence>
<accession>A0A078B6I3</accession>
<feature type="region of interest" description="Disordered" evidence="1">
    <location>
        <begin position="1"/>
        <end position="22"/>
    </location>
</feature>